<keyword evidence="4" id="KW-1185">Reference proteome</keyword>
<feature type="binding site" evidence="1">
    <location>
        <position position="120"/>
    </location>
    <ligand>
        <name>ATP</name>
        <dbReference type="ChEBI" id="CHEBI:30616"/>
    </ligand>
</feature>
<feature type="region of interest" description="Disordered" evidence="2">
    <location>
        <begin position="1"/>
        <end position="70"/>
    </location>
</feature>
<evidence type="ECO:0000313" key="5">
    <source>
        <dbReference type="WBParaSite" id="PgR118_g007_t03"/>
    </source>
</evidence>
<feature type="compositionally biased region" description="Basic and acidic residues" evidence="2">
    <location>
        <begin position="1"/>
        <end position="18"/>
    </location>
</feature>
<feature type="compositionally biased region" description="Basic and acidic residues" evidence="2">
    <location>
        <begin position="26"/>
        <end position="61"/>
    </location>
</feature>
<accession>A0A915CB41</accession>
<dbReference type="SUPFAM" id="SSF56112">
    <property type="entry name" value="Protein kinase-like (PK-like)"/>
    <property type="match status" value="1"/>
</dbReference>
<dbReference type="PROSITE" id="PS00107">
    <property type="entry name" value="PROTEIN_KINASE_ATP"/>
    <property type="match status" value="1"/>
</dbReference>
<evidence type="ECO:0000256" key="1">
    <source>
        <dbReference type="PROSITE-ProRule" id="PRU10141"/>
    </source>
</evidence>
<dbReference type="Gene3D" id="1.10.510.10">
    <property type="entry name" value="Transferase(Phosphotransferase) domain 1"/>
    <property type="match status" value="1"/>
</dbReference>
<organism evidence="4 5">
    <name type="scientific">Parascaris univalens</name>
    <name type="common">Nematode worm</name>
    <dbReference type="NCBI Taxonomy" id="6257"/>
    <lineage>
        <taxon>Eukaryota</taxon>
        <taxon>Metazoa</taxon>
        <taxon>Ecdysozoa</taxon>
        <taxon>Nematoda</taxon>
        <taxon>Chromadorea</taxon>
        <taxon>Rhabditida</taxon>
        <taxon>Spirurina</taxon>
        <taxon>Ascaridomorpha</taxon>
        <taxon>Ascaridoidea</taxon>
        <taxon>Ascarididae</taxon>
        <taxon>Parascaris</taxon>
    </lineage>
</organism>
<keyword evidence="1" id="KW-0547">Nucleotide-binding</keyword>
<proteinExistence type="predicted"/>
<dbReference type="Pfam" id="PF00069">
    <property type="entry name" value="Pkinase"/>
    <property type="match status" value="1"/>
</dbReference>
<dbReference type="SMART" id="SM00220">
    <property type="entry name" value="S_TKc"/>
    <property type="match status" value="1"/>
</dbReference>
<dbReference type="InterPro" id="IPR011009">
    <property type="entry name" value="Kinase-like_dom_sf"/>
</dbReference>
<dbReference type="AlphaFoldDB" id="A0A915CB41"/>
<dbReference type="InterPro" id="IPR050235">
    <property type="entry name" value="CK1_Ser-Thr_kinase"/>
</dbReference>
<evidence type="ECO:0000313" key="4">
    <source>
        <dbReference type="Proteomes" id="UP000887569"/>
    </source>
</evidence>
<feature type="region of interest" description="Disordered" evidence="2">
    <location>
        <begin position="372"/>
        <end position="408"/>
    </location>
</feature>
<feature type="compositionally biased region" description="Basic residues" evidence="2">
    <location>
        <begin position="389"/>
        <end position="403"/>
    </location>
</feature>
<dbReference type="GO" id="GO:0004672">
    <property type="term" value="F:protein kinase activity"/>
    <property type="evidence" value="ECO:0007669"/>
    <property type="project" value="InterPro"/>
</dbReference>
<feature type="domain" description="Protein kinase" evidence="3">
    <location>
        <begin position="87"/>
        <end position="383"/>
    </location>
</feature>
<dbReference type="InterPro" id="IPR000719">
    <property type="entry name" value="Prot_kinase_dom"/>
</dbReference>
<dbReference type="PROSITE" id="PS50011">
    <property type="entry name" value="PROTEIN_KINASE_DOM"/>
    <property type="match status" value="1"/>
</dbReference>
<evidence type="ECO:0000256" key="2">
    <source>
        <dbReference type="SAM" id="MobiDB-lite"/>
    </source>
</evidence>
<evidence type="ECO:0000259" key="3">
    <source>
        <dbReference type="PROSITE" id="PS50011"/>
    </source>
</evidence>
<dbReference type="PANTHER" id="PTHR11909">
    <property type="entry name" value="CASEIN KINASE-RELATED"/>
    <property type="match status" value="1"/>
</dbReference>
<dbReference type="Proteomes" id="UP000887569">
    <property type="component" value="Unplaced"/>
</dbReference>
<dbReference type="WBParaSite" id="PgR118_g007_t03">
    <property type="protein sequence ID" value="PgR118_g007_t03"/>
    <property type="gene ID" value="PgR118_g007"/>
</dbReference>
<protein>
    <submittedName>
        <fullName evidence="5">Protein kinase domain-containing protein</fullName>
    </submittedName>
</protein>
<keyword evidence="1" id="KW-0067">ATP-binding</keyword>
<reference evidence="5" key="1">
    <citation type="submission" date="2022-11" db="UniProtKB">
        <authorList>
            <consortium name="WormBaseParasite"/>
        </authorList>
    </citation>
    <scope>IDENTIFICATION</scope>
</reference>
<dbReference type="InterPro" id="IPR017441">
    <property type="entry name" value="Protein_kinase_ATP_BS"/>
</dbReference>
<sequence>MPDSEGELKEDKIDEKGMDASNEEENVPKVVKEIDEDLKRCGDEGYRDDSEQRKESDEKPKEIRRKHRAKRSSLIPGSIITTTTNKYVILSLIGAGGFGEVYRVKRMNKLPDETNTFALKTETIDENRKHLNRLKIEMTVLQLCNKLPPYRREHFIMLADKGRTEDFKFIVMELVGSSLDIIQREMPHHSFSYGTSVKVGLQTIDAISDLHEIGYIHRDVKPQNFSVGLKDKASTIYLLDFGIARKYTIKDTKAVRLPRETVHFMGTVRYASRHCHRAQEQCRRDDLESWIYMLLEFLDRKSITWAKSINKSHVCSEKEKLFAGDYPLAVAALPEEVHKIISYINSLEYSSEPDYDFIKTMLRQSARKRNADLKSKFDWQPDTSPKPMKSTKPKTTKKHKKSKRVGEMEHELGALYQLAYT</sequence>
<name>A0A915CB41_PARUN</name>
<dbReference type="GO" id="GO:0005524">
    <property type="term" value="F:ATP binding"/>
    <property type="evidence" value="ECO:0007669"/>
    <property type="project" value="UniProtKB-UniRule"/>
</dbReference>